<keyword evidence="2" id="KW-1185">Reference proteome</keyword>
<dbReference type="RefSeq" id="WP_079556112.1">
    <property type="nucleotide sequence ID" value="NZ_CP021904.1"/>
</dbReference>
<dbReference type="Proteomes" id="UP000191055">
    <property type="component" value="Unassembled WGS sequence"/>
</dbReference>
<evidence type="ECO:0000313" key="2">
    <source>
        <dbReference type="Proteomes" id="UP000191055"/>
    </source>
</evidence>
<evidence type="ECO:0000313" key="1">
    <source>
        <dbReference type="EMBL" id="SKB36815.1"/>
    </source>
</evidence>
<dbReference type="OrthoDB" id="9918348at2"/>
<dbReference type="EMBL" id="FUYV01000001">
    <property type="protein sequence ID" value="SKB36815.1"/>
    <property type="molecule type" value="Genomic_DNA"/>
</dbReference>
<dbReference type="AlphaFoldDB" id="A0A1T5APL0"/>
<protein>
    <submittedName>
        <fullName evidence="1">Uncharacterized protein</fullName>
    </submittedName>
</protein>
<dbReference type="KEGG" id="asx:CDL62_05510"/>
<sequence length="152" mass="17777">MNYFSFYQLVLFIVLWWYPQSCVLGQDCNSVKSIDFYDIEVSYLAETDNQRPCAIDSLLIILEGYFNEDLIQIYINGEIYYENKITSDESTSLSGVIYVENFKLVSSVGIRKNRGKMAFVETNNQCHPIGVRFDYVRKVLQVLLYTQTPFFH</sequence>
<reference evidence="1 2" key="1">
    <citation type="submission" date="2017-02" db="EMBL/GenBank/DDBJ databases">
        <authorList>
            <person name="Peterson S.W."/>
        </authorList>
    </citation>
    <scope>NUCLEOTIDE SEQUENCE [LARGE SCALE GENOMIC DNA]</scope>
    <source>
        <strain evidence="1 2">DSM 24412</strain>
    </source>
</reference>
<proteinExistence type="predicted"/>
<organism evidence="1 2">
    <name type="scientific">Alkalitalea saponilacus</name>
    <dbReference type="NCBI Taxonomy" id="889453"/>
    <lineage>
        <taxon>Bacteria</taxon>
        <taxon>Pseudomonadati</taxon>
        <taxon>Bacteroidota</taxon>
        <taxon>Bacteroidia</taxon>
        <taxon>Marinilabiliales</taxon>
        <taxon>Marinilabiliaceae</taxon>
        <taxon>Alkalitalea</taxon>
    </lineage>
</organism>
<accession>A0A1T5APL0</accession>
<gene>
    <name evidence="1" type="ORF">SAMN03080601_00338</name>
</gene>
<name>A0A1T5APL0_9BACT</name>